<keyword evidence="4" id="KW-0762">Sugar transport</keyword>
<evidence type="ECO:0000256" key="3">
    <source>
        <dbReference type="ARBA" id="ARBA00022475"/>
    </source>
</evidence>
<feature type="transmembrane region" description="Helical" evidence="8">
    <location>
        <begin position="7"/>
        <end position="32"/>
    </location>
</feature>
<dbReference type="GO" id="GO:0009401">
    <property type="term" value="P:phosphoenolpyruvate-dependent sugar phosphotransferase system"/>
    <property type="evidence" value="ECO:0007669"/>
    <property type="project" value="InterPro"/>
</dbReference>
<dbReference type="PATRIC" id="fig|1244531.5.peg.1643"/>
<evidence type="ECO:0000256" key="7">
    <source>
        <dbReference type="ARBA" id="ARBA00023136"/>
    </source>
</evidence>
<evidence type="ECO:0000313" key="11">
    <source>
        <dbReference type="Proteomes" id="UP000028486"/>
    </source>
</evidence>
<keyword evidence="11" id="KW-1185">Reference proteome</keyword>
<dbReference type="KEGG" id="caj:CIG1485E_1443"/>
<dbReference type="STRING" id="1244531.CIG2463D_1636"/>
<evidence type="ECO:0000256" key="1">
    <source>
        <dbReference type="ARBA" id="ARBA00004651"/>
    </source>
</evidence>
<accession>A0A076FB97</accession>
<evidence type="ECO:0000256" key="4">
    <source>
        <dbReference type="ARBA" id="ARBA00022597"/>
    </source>
</evidence>
<keyword evidence="6 8" id="KW-1133">Transmembrane helix</keyword>
<proteinExistence type="predicted"/>
<feature type="transmembrane region" description="Helical" evidence="8">
    <location>
        <begin position="158"/>
        <end position="183"/>
    </location>
</feature>
<dbReference type="RefSeq" id="WP_038455000.1">
    <property type="nucleotide sequence ID" value="NZ_CP009043.1"/>
</dbReference>
<evidence type="ECO:0000259" key="9">
    <source>
        <dbReference type="Pfam" id="PF13303"/>
    </source>
</evidence>
<sequence length="325" mass="34248">MGAMKRVWDYIIVSMNGMAYGLFATLIIGVIFDQIGKLSGFGVLSDLGGILKGLTHVGIGVGIAWALKFNGIKMICVAAAGGLCGAINDPFVTYFVVICASLVLRYVMSKKTPLDIVLVPLFSLFMSYMFYLLIADSVHLVTTTLGEFVSSATTKQPFVMGIVVAVLMGMALTAPISSAAIAIGINLDGIAGGAAVVGCCVQMLGFAVMSRRDNNIGMVISVAVGTSMLQFKNILKKPIIWLPPIIVSAILGPVATTIFELECTKFGAGMGTSGFVGQIQTFGAGGANAFWGVMILEILAPLILVFGLDIMFRKFGFIKDGDLKI</sequence>
<keyword evidence="5 8" id="KW-0812">Transmembrane</keyword>
<dbReference type="GO" id="GO:0005886">
    <property type="term" value="C:plasma membrane"/>
    <property type="evidence" value="ECO:0007669"/>
    <property type="project" value="UniProtKB-SubCell"/>
</dbReference>
<protein>
    <recommendedName>
        <fullName evidence="9">Phosphotransferase system EIIC domain-containing protein</fullName>
    </recommendedName>
</protein>
<evidence type="ECO:0000313" key="10">
    <source>
        <dbReference type="EMBL" id="AII15266.1"/>
    </source>
</evidence>
<gene>
    <name evidence="10" type="ORF">CIG1485E_1443</name>
</gene>
<keyword evidence="3" id="KW-1003">Cell membrane</keyword>
<feature type="transmembrane region" description="Helical" evidence="8">
    <location>
        <begin position="289"/>
        <end position="312"/>
    </location>
</feature>
<keyword evidence="2" id="KW-0813">Transport</keyword>
<dbReference type="Proteomes" id="UP000028486">
    <property type="component" value="Chromosome"/>
</dbReference>
<evidence type="ECO:0000256" key="6">
    <source>
        <dbReference type="ARBA" id="ARBA00022989"/>
    </source>
</evidence>
<dbReference type="EMBL" id="CP009043">
    <property type="protein sequence ID" value="AII15266.1"/>
    <property type="molecule type" value="Genomic_DNA"/>
</dbReference>
<dbReference type="eggNOG" id="COG3641">
    <property type="taxonomic scope" value="Bacteria"/>
</dbReference>
<dbReference type="InterPro" id="IPR003352">
    <property type="entry name" value="PTS_EIIC"/>
</dbReference>
<evidence type="ECO:0000256" key="8">
    <source>
        <dbReference type="SAM" id="Phobius"/>
    </source>
</evidence>
<dbReference type="HOGENOM" id="CLU_063648_0_0_7"/>
<dbReference type="GO" id="GO:0008982">
    <property type="term" value="F:protein-N(PI)-phosphohistidine-sugar phosphotransferase activity"/>
    <property type="evidence" value="ECO:0007669"/>
    <property type="project" value="InterPro"/>
</dbReference>
<comment type="subcellular location">
    <subcellularLocation>
        <location evidence="1">Cell membrane</location>
        <topology evidence="1">Multi-pass membrane protein</topology>
    </subcellularLocation>
</comment>
<dbReference type="OrthoDB" id="396983at2"/>
<feature type="transmembrane region" description="Helical" evidence="8">
    <location>
        <begin position="114"/>
        <end position="134"/>
    </location>
</feature>
<evidence type="ECO:0000256" key="5">
    <source>
        <dbReference type="ARBA" id="ARBA00022692"/>
    </source>
</evidence>
<keyword evidence="7 8" id="KW-0472">Membrane</keyword>
<reference evidence="11" key="1">
    <citation type="journal article" date="2014" name="Genome Announc.">
        <title>Complete Genome Sequence of Campylobacter iguaniorum Strain 1485ET, Isolated from a Bearded Dragon (Pogona vitticeps).</title>
        <authorList>
            <person name="Gilbert M.J."/>
            <person name="Miller W.G."/>
            <person name="Yee E."/>
            <person name="Kik M."/>
            <person name="Wagenaar J.A."/>
            <person name="Duim B."/>
        </authorList>
    </citation>
    <scope>NUCLEOTIDE SEQUENCE [LARGE SCALE GENOMIC DNA]</scope>
    <source>
        <strain evidence="11">1485E</strain>
    </source>
</reference>
<dbReference type="AlphaFoldDB" id="A0A076FB97"/>
<feature type="transmembrane region" description="Helical" evidence="8">
    <location>
        <begin position="190"/>
        <end position="209"/>
    </location>
</feature>
<name>A0A076FB97_9BACT</name>
<dbReference type="Pfam" id="PF13303">
    <property type="entry name" value="PTS_EIIC_2"/>
    <property type="match status" value="1"/>
</dbReference>
<feature type="domain" description="Phosphotransferase system EIIC" evidence="9">
    <location>
        <begin position="14"/>
        <end position="324"/>
    </location>
</feature>
<feature type="transmembrane region" description="Helical" evidence="8">
    <location>
        <begin position="238"/>
        <end position="259"/>
    </location>
</feature>
<evidence type="ECO:0000256" key="2">
    <source>
        <dbReference type="ARBA" id="ARBA00022448"/>
    </source>
</evidence>
<organism evidence="10 11">
    <name type="scientific">Campylobacter iguaniorum</name>
    <dbReference type="NCBI Taxonomy" id="1244531"/>
    <lineage>
        <taxon>Bacteria</taxon>
        <taxon>Pseudomonadati</taxon>
        <taxon>Campylobacterota</taxon>
        <taxon>Epsilonproteobacteria</taxon>
        <taxon>Campylobacterales</taxon>
        <taxon>Campylobacteraceae</taxon>
        <taxon>Campylobacter</taxon>
    </lineage>
</organism>